<evidence type="ECO:0000256" key="6">
    <source>
        <dbReference type="ARBA" id="ARBA00022490"/>
    </source>
</evidence>
<sequence length="447" mass="50065">MDRMEVAHIDPANTSILAALSLPSSRQNLEVPNLEGELPQWICEVYEFQTEIEQFNSSRDRSEAYRPIERKPDSIDWIKRDNKIKPSDRSHPNHVQSTLPYRRSKYAMSRPVSAVQQQRHAIQLMSNLLCIRTNASPFTLVLDDLNQRAMPFLHEMINRGLSRKVNVVVVSFEATRFHPAVRHVQAWGNRSATDILKDIQKAMSDHKESLVIVDNMYDAVVSKNIDIAAFFDLVVMKHGSTLVGVYHNDMIPEATASGSNAYAPDPLQLLKFMATTIITCQSLSHVLAAKAARERSLPEPTFGLLSGAEGIVQCLNANDQRGIVLQAEFRRKSGRPETQTYFLRPASITDYHAPLPNQVIGTLKQEFVTLLAQHPAYASKEIAGLVSAAGNEMETSFNLNLTDKQKAAREGVILPYFDAQKGEGGEGGRILYDMGEEDDFDEEEDEI</sequence>
<comment type="similarity">
    <text evidence="4">Belongs to the ELP5 family.</text>
</comment>
<keyword evidence="10" id="KW-1185">Reference proteome</keyword>
<dbReference type="InterPro" id="IPR027417">
    <property type="entry name" value="P-loop_NTPase"/>
</dbReference>
<protein>
    <recommendedName>
        <fullName evidence="5">Elongator complex protein 5</fullName>
    </recommendedName>
</protein>
<name>A0AAN6M9A6_9PLEO</name>
<comment type="subcellular location">
    <subcellularLocation>
        <location evidence="2">Cytoplasm</location>
    </subcellularLocation>
    <subcellularLocation>
        <location evidence="1">Nucleus</location>
    </subcellularLocation>
</comment>
<evidence type="ECO:0000256" key="7">
    <source>
        <dbReference type="ARBA" id="ARBA00022694"/>
    </source>
</evidence>
<dbReference type="PANTHER" id="PTHR15641:SF1">
    <property type="entry name" value="ELONGATOR COMPLEX PROTEIN 5"/>
    <property type="match status" value="1"/>
</dbReference>
<dbReference type="CDD" id="cd19496">
    <property type="entry name" value="Elp5"/>
    <property type="match status" value="1"/>
</dbReference>
<comment type="pathway">
    <text evidence="3">tRNA modification; 5-methoxycarbonylmethyl-2-thiouridine-tRNA biosynthesis.</text>
</comment>
<evidence type="ECO:0000256" key="3">
    <source>
        <dbReference type="ARBA" id="ARBA00005043"/>
    </source>
</evidence>
<comment type="caution">
    <text evidence="9">The sequence shown here is derived from an EMBL/GenBank/DDBJ whole genome shotgun (WGS) entry which is preliminary data.</text>
</comment>
<evidence type="ECO:0000256" key="2">
    <source>
        <dbReference type="ARBA" id="ARBA00004496"/>
    </source>
</evidence>
<evidence type="ECO:0000313" key="9">
    <source>
        <dbReference type="EMBL" id="KAK3216871.1"/>
    </source>
</evidence>
<keyword evidence="6" id="KW-0963">Cytoplasm</keyword>
<dbReference type="GO" id="GO:0000049">
    <property type="term" value="F:tRNA binding"/>
    <property type="evidence" value="ECO:0007669"/>
    <property type="project" value="TreeGrafter"/>
</dbReference>
<evidence type="ECO:0000256" key="1">
    <source>
        <dbReference type="ARBA" id="ARBA00004123"/>
    </source>
</evidence>
<organism evidence="9 10">
    <name type="scientific">Pseudopithomyces chartarum</name>
    <dbReference type="NCBI Taxonomy" id="1892770"/>
    <lineage>
        <taxon>Eukaryota</taxon>
        <taxon>Fungi</taxon>
        <taxon>Dikarya</taxon>
        <taxon>Ascomycota</taxon>
        <taxon>Pezizomycotina</taxon>
        <taxon>Dothideomycetes</taxon>
        <taxon>Pleosporomycetidae</taxon>
        <taxon>Pleosporales</taxon>
        <taxon>Massarineae</taxon>
        <taxon>Didymosphaeriaceae</taxon>
        <taxon>Pseudopithomyces</taxon>
    </lineage>
</organism>
<accession>A0AAN6M9A6</accession>
<dbReference type="Gene3D" id="3.40.50.300">
    <property type="entry name" value="P-loop containing nucleotide triphosphate hydrolases"/>
    <property type="match status" value="1"/>
</dbReference>
<dbReference type="EMBL" id="WVTA01000001">
    <property type="protein sequence ID" value="KAK3216871.1"/>
    <property type="molecule type" value="Genomic_DNA"/>
</dbReference>
<dbReference type="InterPro" id="IPR019519">
    <property type="entry name" value="Elp5"/>
</dbReference>
<keyword evidence="7" id="KW-0819">tRNA processing</keyword>
<evidence type="ECO:0000256" key="8">
    <source>
        <dbReference type="ARBA" id="ARBA00023242"/>
    </source>
</evidence>
<dbReference type="Proteomes" id="UP001280581">
    <property type="component" value="Unassembled WGS sequence"/>
</dbReference>
<reference evidence="9 10" key="1">
    <citation type="submission" date="2021-02" db="EMBL/GenBank/DDBJ databases">
        <title>Genome assembly of Pseudopithomyces chartarum.</title>
        <authorList>
            <person name="Jauregui R."/>
            <person name="Singh J."/>
            <person name="Voisey C."/>
        </authorList>
    </citation>
    <scope>NUCLEOTIDE SEQUENCE [LARGE SCALE GENOMIC DNA]</scope>
    <source>
        <strain evidence="9 10">AGR01</strain>
    </source>
</reference>
<evidence type="ECO:0000256" key="5">
    <source>
        <dbReference type="ARBA" id="ARBA00020264"/>
    </source>
</evidence>
<gene>
    <name evidence="9" type="ORF">GRF29_1g1273281</name>
</gene>
<dbReference type="GO" id="GO:0033588">
    <property type="term" value="C:elongator holoenzyme complex"/>
    <property type="evidence" value="ECO:0007669"/>
    <property type="project" value="InterPro"/>
</dbReference>
<dbReference type="GO" id="GO:0005829">
    <property type="term" value="C:cytosol"/>
    <property type="evidence" value="ECO:0007669"/>
    <property type="project" value="TreeGrafter"/>
</dbReference>
<dbReference type="Pfam" id="PF10483">
    <property type="entry name" value="Elong_Iki1"/>
    <property type="match status" value="1"/>
</dbReference>
<proteinExistence type="inferred from homology"/>
<dbReference type="PANTHER" id="PTHR15641">
    <property type="entry name" value="ELONGATOR COMPLEX PROTEIN 5"/>
    <property type="match status" value="1"/>
</dbReference>
<dbReference type="AlphaFoldDB" id="A0AAN6M9A6"/>
<dbReference type="GO" id="GO:0005634">
    <property type="term" value="C:nucleus"/>
    <property type="evidence" value="ECO:0007669"/>
    <property type="project" value="UniProtKB-SubCell"/>
</dbReference>
<evidence type="ECO:0000256" key="4">
    <source>
        <dbReference type="ARBA" id="ARBA00009567"/>
    </source>
</evidence>
<dbReference type="GO" id="GO:0002098">
    <property type="term" value="P:tRNA wobble uridine modification"/>
    <property type="evidence" value="ECO:0007669"/>
    <property type="project" value="InterPro"/>
</dbReference>
<evidence type="ECO:0000313" key="10">
    <source>
        <dbReference type="Proteomes" id="UP001280581"/>
    </source>
</evidence>
<keyword evidence="8" id="KW-0539">Nucleus</keyword>